<evidence type="ECO:0000313" key="2">
    <source>
        <dbReference type="Proteomes" id="UP000235826"/>
    </source>
</evidence>
<proteinExistence type="predicted"/>
<dbReference type="RefSeq" id="WP_102754698.1">
    <property type="nucleotide sequence ID" value="NZ_CP025791.1"/>
</dbReference>
<keyword evidence="2" id="KW-1185">Reference proteome</keyword>
<dbReference type="OrthoDB" id="8901262at2"/>
<organism evidence="1 2">
    <name type="scientific">Flavivirga eckloniae</name>
    <dbReference type="NCBI Taxonomy" id="1803846"/>
    <lineage>
        <taxon>Bacteria</taxon>
        <taxon>Pseudomonadati</taxon>
        <taxon>Bacteroidota</taxon>
        <taxon>Flavobacteriia</taxon>
        <taxon>Flavobacteriales</taxon>
        <taxon>Flavobacteriaceae</taxon>
        <taxon>Flavivirga</taxon>
    </lineage>
</organism>
<protein>
    <submittedName>
        <fullName evidence="1">Uncharacterized protein</fullName>
    </submittedName>
</protein>
<reference evidence="1 2" key="1">
    <citation type="submission" date="2018-01" db="EMBL/GenBank/DDBJ databases">
        <title>Complete genome sequence of Flavivirga eckloniae ECD14 isolated from seaweed Ecklonia cava.</title>
        <authorList>
            <person name="Lee J.H."/>
            <person name="Baik K.S."/>
            <person name="Seong C.N."/>
        </authorList>
    </citation>
    <scope>NUCLEOTIDE SEQUENCE [LARGE SCALE GENOMIC DNA]</scope>
    <source>
        <strain evidence="1 2">ECD14</strain>
    </source>
</reference>
<sequence length="161" mass="17624">MKTNIILFKFFDFDTNTTGNRDGVTEIDGDIIVTLSGVSGLGLSQLGPTGGEAPNLISVGLNCIDTISFTVKASAIEIDDVLADSFQTKVNNNDDPDSVEYMLDVKDVSGFKFIQVFNDLHEKVLQVKSKSAEASRLKKGLYFFKDLQFSAVQKPNSMNDK</sequence>
<gene>
    <name evidence="1" type="ORF">C1H87_04655</name>
</gene>
<dbReference type="Proteomes" id="UP000235826">
    <property type="component" value="Chromosome"/>
</dbReference>
<dbReference type="AlphaFoldDB" id="A0A2K9PLW3"/>
<evidence type="ECO:0000313" key="1">
    <source>
        <dbReference type="EMBL" id="AUP78040.1"/>
    </source>
</evidence>
<accession>A0A2K9PLW3</accession>
<name>A0A2K9PLW3_9FLAO</name>
<dbReference type="EMBL" id="CP025791">
    <property type="protein sequence ID" value="AUP78040.1"/>
    <property type="molecule type" value="Genomic_DNA"/>
</dbReference>
<dbReference type="KEGG" id="fek:C1H87_04655"/>